<reference evidence="1 2" key="1">
    <citation type="submission" date="2020-08" db="EMBL/GenBank/DDBJ databases">
        <title>Sequencing the genomes of 1000 actinobacteria strains.</title>
        <authorList>
            <person name="Klenk H.-P."/>
        </authorList>
    </citation>
    <scope>NUCLEOTIDE SEQUENCE [LARGE SCALE GENOMIC DNA]</scope>
    <source>
        <strain evidence="1 2">DSM 102030</strain>
    </source>
</reference>
<evidence type="ECO:0000313" key="2">
    <source>
        <dbReference type="Proteomes" id="UP000523007"/>
    </source>
</evidence>
<dbReference type="RefSeq" id="WP_184579596.1">
    <property type="nucleotide sequence ID" value="NZ_JACHJT010000001.1"/>
</dbReference>
<sequence>MPSDRILPTLDLDAEVTALCLEERPQLFTLAAVDHEANDGGVIGWILAWKHRVVVYWDGRSNVTTYRTLAEFWKQASEHERSNDVRIIPMDGQPIPDLD</sequence>
<protein>
    <submittedName>
        <fullName evidence="1">Uncharacterized protein</fullName>
    </submittedName>
</protein>
<evidence type="ECO:0000313" key="1">
    <source>
        <dbReference type="EMBL" id="MBB4932272.1"/>
    </source>
</evidence>
<name>A0A7W7RI20_9ACTN</name>
<comment type="caution">
    <text evidence="1">The sequence shown here is derived from an EMBL/GenBank/DDBJ whole genome shotgun (WGS) entry which is preliminary data.</text>
</comment>
<dbReference type="EMBL" id="JACHJT010000001">
    <property type="protein sequence ID" value="MBB4932272.1"/>
    <property type="molecule type" value="Genomic_DNA"/>
</dbReference>
<dbReference type="Proteomes" id="UP000523007">
    <property type="component" value="Unassembled WGS sequence"/>
</dbReference>
<gene>
    <name evidence="1" type="ORF">F4561_003092</name>
</gene>
<dbReference type="AlphaFoldDB" id="A0A7W7RI20"/>
<accession>A0A7W7RI20</accession>
<proteinExistence type="predicted"/>
<organism evidence="1 2">
    <name type="scientific">Lipingzhangella halophila</name>
    <dbReference type="NCBI Taxonomy" id="1783352"/>
    <lineage>
        <taxon>Bacteria</taxon>
        <taxon>Bacillati</taxon>
        <taxon>Actinomycetota</taxon>
        <taxon>Actinomycetes</taxon>
        <taxon>Streptosporangiales</taxon>
        <taxon>Nocardiopsidaceae</taxon>
        <taxon>Lipingzhangella</taxon>
    </lineage>
</organism>
<keyword evidence="2" id="KW-1185">Reference proteome</keyword>